<dbReference type="RefSeq" id="WP_011054553.1">
    <property type="nucleotide sequence ID" value="NC_004070.1"/>
</dbReference>
<dbReference type="HOGENOM" id="CLU_091718_1_0_9"/>
<dbReference type="EMBL" id="AE014074">
    <property type="protein sequence ID" value="AAM79538.1"/>
    <property type="molecule type" value="Genomic_DNA"/>
</dbReference>
<sequence>MRYIEFNGTKSDSLGLLLERERSIKSTSNDVNLIEVDGRDGVLIKDNERLKAVEQNFPFSLVGDVAVNQQKISEWLHVKGWHDLALSWDKDYIYRASVVNLFEIDEILKQFGRLKINFLIHPIKYLKTGKQEVPLVNGDTLQNPGNVQAKPILKIKGTGDGVLTINGFETGLENVQRELVIDMERHLVYKDVLSAWDNIVRTKRHRMPLFDVGQNTISWTGNFTITAVPNWGVKV</sequence>
<dbReference type="KEGG" id="spg:SpyM3_0931"/>
<evidence type="ECO:0008006" key="3">
    <source>
        <dbReference type="Google" id="ProtNLM"/>
    </source>
</evidence>
<dbReference type="NCBIfam" id="TIGR01633">
    <property type="entry name" value="phi3626_gp14_N"/>
    <property type="match status" value="1"/>
</dbReference>
<gene>
    <name evidence="1" type="ordered locus">SpyM3_0931</name>
</gene>
<organism evidence="1 2">
    <name type="scientific">Streptococcus pyogenes serotype M3 (strain ATCC BAA-595 / MGAS315)</name>
    <dbReference type="NCBI Taxonomy" id="198466"/>
    <lineage>
        <taxon>Bacteria</taxon>
        <taxon>Bacillati</taxon>
        <taxon>Bacillota</taxon>
        <taxon>Bacilli</taxon>
        <taxon>Lactobacillales</taxon>
        <taxon>Streptococcaceae</taxon>
        <taxon>Streptococcus</taxon>
    </lineage>
</organism>
<accession>A0A0H2UUY5</accession>
<evidence type="ECO:0000313" key="1">
    <source>
        <dbReference type="EMBL" id="AAM79538.1"/>
    </source>
</evidence>
<dbReference type="AlphaFoldDB" id="A0A0H2UUY5"/>
<reference evidence="1 2" key="1">
    <citation type="journal article" date="2002" name="Proc. Natl. Acad. Sci. U.S.A.">
        <title>Genome sequence of a serotype M3 strain of group A Streptococcus: phage-encoded toxins, the high-virulence phenotype, and clone emergence.</title>
        <authorList>
            <person name="Beres S.B."/>
            <person name="Sylva G.L."/>
            <person name="Barbian K.D."/>
            <person name="Lei B."/>
            <person name="Hoff J.S."/>
            <person name="Mammarella N.D."/>
            <person name="Liu M.Y."/>
            <person name="Smoot J.C."/>
            <person name="Porcella S.F."/>
            <person name="Parkins L.D."/>
            <person name="Campbell D.S."/>
            <person name="Smith T.M."/>
            <person name="McCormick J.K."/>
            <person name="Leung D.Y."/>
            <person name="Schlievert P.M."/>
            <person name="Musser J.M."/>
        </authorList>
    </citation>
    <scope>NUCLEOTIDE SEQUENCE [LARGE SCALE GENOMIC DNA]</scope>
    <source>
        <strain evidence="2">ATCC BAA-595 / MGAS315</strain>
    </source>
</reference>
<protein>
    <recommendedName>
        <fullName evidence="3">Phage tail protein</fullName>
    </recommendedName>
</protein>
<dbReference type="InterPro" id="IPR006520">
    <property type="entry name" value="Dit_BPSPP_N"/>
</dbReference>
<dbReference type="Gene3D" id="2.40.30.200">
    <property type="match status" value="1"/>
</dbReference>
<proteinExistence type="predicted"/>
<evidence type="ECO:0000313" key="2">
    <source>
        <dbReference type="Proteomes" id="UP000000564"/>
    </source>
</evidence>
<name>A0A0H2UUY5_STRP3</name>
<dbReference type="Proteomes" id="UP000000564">
    <property type="component" value="Chromosome"/>
</dbReference>